<dbReference type="EMBL" id="FQUP01000007">
    <property type="protein sequence ID" value="SHG73050.1"/>
    <property type="molecule type" value="Genomic_DNA"/>
</dbReference>
<feature type="coiled-coil region" evidence="10">
    <location>
        <begin position="63"/>
        <end position="90"/>
    </location>
</feature>
<evidence type="ECO:0000313" key="12">
    <source>
        <dbReference type="Proteomes" id="UP000184485"/>
    </source>
</evidence>
<accession>A0A1M5M721</accession>
<organism evidence="11 12">
    <name type="scientific">Kaistia soli DSM 19436</name>
    <dbReference type="NCBI Taxonomy" id="1122133"/>
    <lineage>
        <taxon>Bacteria</taxon>
        <taxon>Pseudomonadati</taxon>
        <taxon>Pseudomonadota</taxon>
        <taxon>Alphaproteobacteria</taxon>
        <taxon>Hyphomicrobiales</taxon>
        <taxon>Kaistiaceae</taxon>
        <taxon>Kaistia</taxon>
    </lineage>
</organism>
<evidence type="ECO:0000256" key="9">
    <source>
        <dbReference type="ARBA" id="ARBA00033158"/>
    </source>
</evidence>
<protein>
    <recommendedName>
        <fullName evidence="2">Cell division protein ZapA</fullName>
    </recommendedName>
    <alternativeName>
        <fullName evidence="9">Z ring-associated protein ZapA</fullName>
    </alternativeName>
</protein>
<keyword evidence="12" id="KW-1185">Reference proteome</keyword>
<keyword evidence="4 11" id="KW-0132">Cell division</keyword>
<dbReference type="Gene3D" id="3.30.160.880">
    <property type="entry name" value="Cell division protein ZapA protomer, N-terminal domain"/>
    <property type="match status" value="1"/>
</dbReference>
<evidence type="ECO:0000313" key="11">
    <source>
        <dbReference type="EMBL" id="SHG73050.1"/>
    </source>
</evidence>
<keyword evidence="3" id="KW-0963">Cytoplasm</keyword>
<dbReference type="InterPro" id="IPR036192">
    <property type="entry name" value="Cell_div_ZapA-like_sf"/>
</dbReference>
<evidence type="ECO:0000256" key="8">
    <source>
        <dbReference type="ARBA" id="ARBA00026068"/>
    </source>
</evidence>
<dbReference type="OrthoDB" id="9797575at2"/>
<dbReference type="RefSeq" id="WP_073058002.1">
    <property type="nucleotide sequence ID" value="NZ_FQUP01000007.1"/>
</dbReference>
<comment type="function">
    <text evidence="7">Activator of cell division through the inhibition of FtsZ GTPase activity, therefore promoting FtsZ assembly into bundles of protofilaments necessary for the formation of the division Z ring. It is recruited early at mid-cell but it is not essential for cell division.</text>
</comment>
<keyword evidence="5" id="KW-0717">Septation</keyword>
<dbReference type="InterPro" id="IPR007838">
    <property type="entry name" value="Cell_div_ZapA-like"/>
</dbReference>
<evidence type="ECO:0000256" key="4">
    <source>
        <dbReference type="ARBA" id="ARBA00022618"/>
    </source>
</evidence>
<name>A0A1M5M721_9HYPH</name>
<sequence>MPQVNVTINGKIYRMACDDGQEAHLEGLADRLNVVIDRLRGSFGEIGDQRLTVMAALTMGDELTEAHRRIRRLEAELAGINETKSAVIARYEEAEAGFARAIDQAAVRIEGFADRMIAQRRQG</sequence>
<dbReference type="GO" id="GO:0000917">
    <property type="term" value="P:division septum assembly"/>
    <property type="evidence" value="ECO:0007669"/>
    <property type="project" value="UniProtKB-KW"/>
</dbReference>
<evidence type="ECO:0000256" key="6">
    <source>
        <dbReference type="ARBA" id="ARBA00023306"/>
    </source>
</evidence>
<proteinExistence type="predicted"/>
<dbReference type="Proteomes" id="UP000184485">
    <property type="component" value="Unassembled WGS sequence"/>
</dbReference>
<evidence type="ECO:0000256" key="1">
    <source>
        <dbReference type="ARBA" id="ARBA00004496"/>
    </source>
</evidence>
<evidence type="ECO:0000256" key="7">
    <source>
        <dbReference type="ARBA" id="ARBA00024910"/>
    </source>
</evidence>
<comment type="subcellular location">
    <subcellularLocation>
        <location evidence="1">Cytoplasm</location>
    </subcellularLocation>
</comment>
<keyword evidence="6" id="KW-0131">Cell cycle</keyword>
<evidence type="ECO:0000256" key="3">
    <source>
        <dbReference type="ARBA" id="ARBA00022490"/>
    </source>
</evidence>
<reference evidence="11 12" key="1">
    <citation type="submission" date="2016-11" db="EMBL/GenBank/DDBJ databases">
        <authorList>
            <person name="Jaros S."/>
            <person name="Januszkiewicz K."/>
            <person name="Wedrychowicz H."/>
        </authorList>
    </citation>
    <scope>NUCLEOTIDE SEQUENCE [LARGE SCALE GENOMIC DNA]</scope>
    <source>
        <strain evidence="11 12">DSM 19436</strain>
    </source>
</reference>
<dbReference type="STRING" id="1122133.SAMN02745157_4706"/>
<dbReference type="GO" id="GO:0043093">
    <property type="term" value="P:FtsZ-dependent cytokinesis"/>
    <property type="evidence" value="ECO:0007669"/>
    <property type="project" value="TreeGrafter"/>
</dbReference>
<evidence type="ECO:0000256" key="10">
    <source>
        <dbReference type="SAM" id="Coils"/>
    </source>
</evidence>
<dbReference type="GO" id="GO:0032153">
    <property type="term" value="C:cell division site"/>
    <property type="evidence" value="ECO:0007669"/>
    <property type="project" value="TreeGrafter"/>
</dbReference>
<dbReference type="GO" id="GO:0005829">
    <property type="term" value="C:cytosol"/>
    <property type="evidence" value="ECO:0007669"/>
    <property type="project" value="TreeGrafter"/>
</dbReference>
<dbReference type="GO" id="GO:0030428">
    <property type="term" value="C:cell septum"/>
    <property type="evidence" value="ECO:0007669"/>
    <property type="project" value="TreeGrafter"/>
</dbReference>
<dbReference type="PANTHER" id="PTHR34981:SF1">
    <property type="entry name" value="CELL DIVISION PROTEIN ZAPA"/>
    <property type="match status" value="1"/>
</dbReference>
<dbReference type="InterPro" id="IPR042233">
    <property type="entry name" value="Cell_div_ZapA_N"/>
</dbReference>
<dbReference type="AlphaFoldDB" id="A0A1M5M721"/>
<dbReference type="SUPFAM" id="SSF102829">
    <property type="entry name" value="Cell division protein ZapA-like"/>
    <property type="match status" value="1"/>
</dbReference>
<comment type="subunit">
    <text evidence="8">Homodimer. Interacts with FtsZ.</text>
</comment>
<dbReference type="GO" id="GO:0000921">
    <property type="term" value="P:septin ring assembly"/>
    <property type="evidence" value="ECO:0007669"/>
    <property type="project" value="TreeGrafter"/>
</dbReference>
<dbReference type="PANTHER" id="PTHR34981">
    <property type="entry name" value="CELL DIVISION PROTEIN ZAPA"/>
    <property type="match status" value="1"/>
</dbReference>
<dbReference type="Pfam" id="PF05164">
    <property type="entry name" value="ZapA"/>
    <property type="match status" value="1"/>
</dbReference>
<evidence type="ECO:0000256" key="2">
    <source>
        <dbReference type="ARBA" id="ARBA00015195"/>
    </source>
</evidence>
<evidence type="ECO:0000256" key="5">
    <source>
        <dbReference type="ARBA" id="ARBA00023210"/>
    </source>
</evidence>
<gene>
    <name evidence="11" type="ORF">SAMN02745157_4706</name>
</gene>
<keyword evidence="10" id="KW-0175">Coiled coil</keyword>